<evidence type="ECO:0000313" key="8">
    <source>
        <dbReference type="Proteomes" id="UP001597076"/>
    </source>
</evidence>
<comment type="caution">
    <text evidence="7">The sequence shown here is derived from an EMBL/GenBank/DDBJ whole genome shotgun (WGS) entry which is preliminary data.</text>
</comment>
<evidence type="ECO:0000256" key="1">
    <source>
        <dbReference type="ARBA" id="ARBA00006739"/>
    </source>
</evidence>
<dbReference type="AlphaFoldDB" id="A0ABD6BHU7"/>
<keyword evidence="4" id="KW-0472">Membrane</keyword>
<organism evidence="7 8">
    <name type="scientific">Haloarchaeobius amylolyticus</name>
    <dbReference type="NCBI Taxonomy" id="1198296"/>
    <lineage>
        <taxon>Archaea</taxon>
        <taxon>Methanobacteriati</taxon>
        <taxon>Methanobacteriota</taxon>
        <taxon>Stenosarchaea group</taxon>
        <taxon>Halobacteria</taxon>
        <taxon>Halobacteriales</taxon>
        <taxon>Halorubellaceae</taxon>
        <taxon>Haloarchaeobius</taxon>
    </lineage>
</organism>
<evidence type="ECO:0000259" key="5">
    <source>
        <dbReference type="Pfam" id="PF00535"/>
    </source>
</evidence>
<dbReference type="Pfam" id="PF00535">
    <property type="entry name" value="Glycos_transf_2"/>
    <property type="match status" value="1"/>
</dbReference>
<name>A0ABD6BHU7_9EURY</name>
<dbReference type="InterPro" id="IPR001173">
    <property type="entry name" value="Glyco_trans_2-like"/>
</dbReference>
<keyword evidence="2" id="KW-0328">Glycosyltransferase</keyword>
<dbReference type="Gene3D" id="3.90.550.10">
    <property type="entry name" value="Spore Coat Polysaccharide Biosynthesis Protein SpsA, Chain A"/>
    <property type="match status" value="1"/>
</dbReference>
<dbReference type="PANTHER" id="PTHR43179">
    <property type="entry name" value="RHAMNOSYLTRANSFERASE WBBL"/>
    <property type="match status" value="1"/>
</dbReference>
<evidence type="ECO:0000256" key="4">
    <source>
        <dbReference type="SAM" id="Phobius"/>
    </source>
</evidence>
<dbReference type="InterPro" id="IPR005471">
    <property type="entry name" value="Tscrpt_reg_IclR_N"/>
</dbReference>
<dbReference type="EMBL" id="JBHUDI010000008">
    <property type="protein sequence ID" value="MFD1564556.1"/>
    <property type="molecule type" value="Genomic_DNA"/>
</dbReference>
<dbReference type="PANTHER" id="PTHR43179:SF12">
    <property type="entry name" value="GALACTOFURANOSYLTRANSFERASE GLFT2"/>
    <property type="match status" value="1"/>
</dbReference>
<accession>A0ABD6BHU7</accession>
<keyword evidence="4" id="KW-1133">Transmembrane helix</keyword>
<gene>
    <name evidence="7" type="primary">mftF</name>
    <name evidence="7" type="ORF">ACFR99_13480</name>
</gene>
<feature type="domain" description="Glycosyltransferase 2-like" evidence="5">
    <location>
        <begin position="97"/>
        <end position="262"/>
    </location>
</feature>
<dbReference type="InterPro" id="IPR029044">
    <property type="entry name" value="Nucleotide-diphossugar_trans"/>
</dbReference>
<feature type="transmembrane region" description="Helical" evidence="4">
    <location>
        <begin position="355"/>
        <end position="373"/>
    </location>
</feature>
<keyword evidence="3" id="KW-0808">Transferase</keyword>
<keyword evidence="4" id="KW-0812">Transmembrane</keyword>
<evidence type="ECO:0000313" key="7">
    <source>
        <dbReference type="EMBL" id="MFD1564556.1"/>
    </source>
</evidence>
<reference evidence="7 8" key="1">
    <citation type="journal article" date="2019" name="Int. J. Syst. Evol. Microbiol.">
        <title>The Global Catalogue of Microorganisms (GCM) 10K type strain sequencing project: providing services to taxonomists for standard genome sequencing and annotation.</title>
        <authorList>
            <consortium name="The Broad Institute Genomics Platform"/>
            <consortium name="The Broad Institute Genome Sequencing Center for Infectious Disease"/>
            <person name="Wu L."/>
            <person name="Ma J."/>
        </authorList>
    </citation>
    <scope>NUCLEOTIDE SEQUENCE [LARGE SCALE GENOMIC DNA]</scope>
    <source>
        <strain evidence="7 8">CGMCC 1.12230</strain>
    </source>
</reference>
<evidence type="ECO:0000256" key="2">
    <source>
        <dbReference type="ARBA" id="ARBA00022676"/>
    </source>
</evidence>
<dbReference type="Proteomes" id="UP001597076">
    <property type="component" value="Unassembled WGS sequence"/>
</dbReference>
<dbReference type="RefSeq" id="WP_390288200.1">
    <property type="nucleotide sequence ID" value="NZ_JBHUDI010000008.1"/>
</dbReference>
<comment type="similarity">
    <text evidence="1">Belongs to the glycosyltransferase 2 family.</text>
</comment>
<feature type="domain" description="HTH iclR-type" evidence="6">
    <location>
        <begin position="52"/>
        <end position="84"/>
    </location>
</feature>
<dbReference type="NCBIfam" id="TIGR03965">
    <property type="entry name" value="mycofact_glyco"/>
    <property type="match status" value="1"/>
</dbReference>
<feature type="transmembrane region" description="Helical" evidence="4">
    <location>
        <begin position="410"/>
        <end position="441"/>
    </location>
</feature>
<feature type="transmembrane region" description="Helical" evidence="4">
    <location>
        <begin position="330"/>
        <end position="349"/>
    </location>
</feature>
<proteinExistence type="inferred from homology"/>
<dbReference type="Pfam" id="PF09339">
    <property type="entry name" value="HTH_IclR"/>
    <property type="match status" value="1"/>
</dbReference>
<dbReference type="InterPro" id="IPR023981">
    <property type="entry name" value="MftF"/>
</dbReference>
<protein>
    <submittedName>
        <fullName evidence="7">Mycofactocin biosynthesis glycosyltransferase MftF</fullName>
    </submittedName>
</protein>
<evidence type="ECO:0000256" key="3">
    <source>
        <dbReference type="ARBA" id="ARBA00022679"/>
    </source>
</evidence>
<keyword evidence="8" id="KW-1185">Reference proteome</keyword>
<dbReference type="SUPFAM" id="SSF53448">
    <property type="entry name" value="Nucleotide-diphospho-sugar transferases"/>
    <property type="match status" value="1"/>
</dbReference>
<sequence>MGDASRDALGRYRLWDGVSLRSGVFVSRRPLAVTTLNESAVDVVSELETTAFTSPTAIAAATGYDRSAVARILDGLHQRGFLEWAPARDAAHRPPVSVVVTVRNDRANLQVCLDALATLAYDEYEVVVVDDGSTDGTAALARSHSLADAGRLEYVSVGSATDPLGIGASRNHGVEATSYDVIAFTDADCRPRETWLAELVPVLAAHDLVGGRIRPAGETPADVYEGVNSSLDMGAYAARIRRDGQTPYLPTANLVGRREVFESVPFPDRNVAEDVDVCWRALEDGYDVVYTPMGVVEHAYRTSIRSFASRRADYGSSEALLARTYGHGDAVGLPIWLVLVALSAVAAAIGGTTLLAGGVIGAAVVGYSTLAVVRTARRLRTAVETGAVVRSLLRSTLSTVYALSREVTRYYAIPVALLAVVLVPTSVGTAVALALSVVVALPAAVEYAVHRPAVSPLRYGQYYLTDHLGYQLGVYRGAIGHRTLAHLSPVARFRLRV</sequence>
<dbReference type="GO" id="GO:0016757">
    <property type="term" value="F:glycosyltransferase activity"/>
    <property type="evidence" value="ECO:0007669"/>
    <property type="project" value="UniProtKB-KW"/>
</dbReference>
<evidence type="ECO:0000259" key="6">
    <source>
        <dbReference type="Pfam" id="PF09339"/>
    </source>
</evidence>